<evidence type="ECO:0000313" key="2">
    <source>
        <dbReference type="Proteomes" id="UP000555103"/>
    </source>
</evidence>
<comment type="caution">
    <text evidence="1">The sequence shown here is derived from an EMBL/GenBank/DDBJ whole genome shotgun (WGS) entry which is preliminary data.</text>
</comment>
<dbReference type="Proteomes" id="UP000555103">
    <property type="component" value="Unassembled WGS sequence"/>
</dbReference>
<dbReference type="AlphaFoldDB" id="A0A840CL29"/>
<reference evidence="1 2" key="1">
    <citation type="submission" date="2020-08" db="EMBL/GenBank/DDBJ databases">
        <title>Genomic Encyclopedia of Type Strains, Phase IV (KMG-IV): sequencing the most valuable type-strain genomes for metagenomic binning, comparative biology and taxonomic classification.</title>
        <authorList>
            <person name="Goeker M."/>
        </authorList>
    </citation>
    <scope>NUCLEOTIDE SEQUENCE [LARGE SCALE GENOMIC DNA]</scope>
    <source>
        <strain evidence="1 2">DSM 104969</strain>
    </source>
</reference>
<gene>
    <name evidence="1" type="ORF">GGR21_000635</name>
</gene>
<protein>
    <submittedName>
        <fullName evidence="1">Uncharacterized protein</fullName>
    </submittedName>
</protein>
<accession>A0A840CL29</accession>
<organism evidence="1 2">
    <name type="scientific">Dysgonomonas hofstadii</name>
    <dbReference type="NCBI Taxonomy" id="637886"/>
    <lineage>
        <taxon>Bacteria</taxon>
        <taxon>Pseudomonadati</taxon>
        <taxon>Bacteroidota</taxon>
        <taxon>Bacteroidia</taxon>
        <taxon>Bacteroidales</taxon>
        <taxon>Dysgonomonadaceae</taxon>
        <taxon>Dysgonomonas</taxon>
    </lineage>
</organism>
<evidence type="ECO:0000313" key="1">
    <source>
        <dbReference type="EMBL" id="MBB4034748.1"/>
    </source>
</evidence>
<dbReference type="Gene3D" id="3.40.50.300">
    <property type="entry name" value="P-loop containing nucleotide triphosphate hydrolases"/>
    <property type="match status" value="1"/>
</dbReference>
<keyword evidence="2" id="KW-1185">Reference proteome</keyword>
<proteinExistence type="predicted"/>
<dbReference type="SUPFAM" id="SSF52540">
    <property type="entry name" value="P-loop containing nucleoside triphosphate hydrolases"/>
    <property type="match status" value="2"/>
</dbReference>
<sequence length="551" mass="65405">MVVPQSLIELSDRIKGSKLYHNTYMGCRVYIPYTLDYSPFRVRIKAYFEVVNDRLKLHVAISSNDHTPSWCRQEAVRIKQILEEQFHEIIFDCELIYRNIPLATRLRDELIPAIGNLIPYYGNALRFLCSMKVSVLLTGRWRDKWFLSLSLAWIRYRNNRINKLYLFLPNVQVPLLKKEMERQWPGISLPVYLIPVESLSFNIQAYEKLLKSVDARTMLVIDDCHLFKSPDAIRSRRMMVIADQCNYKLLMTESLIVNNIHDIYMQYRILNKDILGYYRWDDFSRKHIIYGGVDGKQILGYKNLSYLVGLAEPYTYPVDEKGTPEAEPDVRTYICELTPTQKESYRRKKNELLLLIEKYEIQVYDIFRIMGEMERIACGYISTGYKKDHYYNTNKLLLLEKHACRECRYVIFCKYLFEVDLLTSFWGRKSCAVFCGRNRSDRRTERTQFMRNNKKYLISTLGIQETCLEGVGAQCEIIFFSLSFRYRNYRRELAYISENDKNRDTPVKRFITNSGIDRKIVEALSRKEKLANQVNRLFTDRQKLREFAESL</sequence>
<dbReference type="RefSeq" id="WP_183305701.1">
    <property type="nucleotide sequence ID" value="NZ_JACIEP010000002.1"/>
</dbReference>
<dbReference type="InterPro" id="IPR027417">
    <property type="entry name" value="P-loop_NTPase"/>
</dbReference>
<name>A0A840CL29_9BACT</name>
<dbReference type="EMBL" id="JACIEP010000002">
    <property type="protein sequence ID" value="MBB4034748.1"/>
    <property type="molecule type" value="Genomic_DNA"/>
</dbReference>